<dbReference type="PANTHER" id="PTHR46467:SF1">
    <property type="entry name" value="TETHER CONTAINING UBX DOMAIN FOR GLUT4"/>
    <property type="match status" value="1"/>
</dbReference>
<dbReference type="InterPro" id="IPR059238">
    <property type="entry name" value="UBX1_UBXN9"/>
</dbReference>
<evidence type="ECO:0000313" key="4">
    <source>
        <dbReference type="Proteomes" id="UP000025227"/>
    </source>
</evidence>
<feature type="domain" description="TUG ubiquitin-like" evidence="3">
    <location>
        <begin position="8"/>
        <end position="70"/>
    </location>
</feature>
<dbReference type="OrthoDB" id="440781at2759"/>
<organism evidence="4 5">
    <name type="scientific">Haemonchus contortus</name>
    <name type="common">Barber pole worm</name>
    <dbReference type="NCBI Taxonomy" id="6289"/>
    <lineage>
        <taxon>Eukaryota</taxon>
        <taxon>Metazoa</taxon>
        <taxon>Ecdysozoa</taxon>
        <taxon>Nematoda</taxon>
        <taxon>Chromadorea</taxon>
        <taxon>Rhabditida</taxon>
        <taxon>Rhabditina</taxon>
        <taxon>Rhabditomorpha</taxon>
        <taxon>Strongyloidea</taxon>
        <taxon>Trichostrongylidae</taxon>
        <taxon>Haemonchus</taxon>
    </lineage>
</organism>
<dbReference type="WBParaSite" id="HCON_00132480-00001">
    <property type="protein sequence ID" value="HCON_00132480-00001"/>
    <property type="gene ID" value="HCON_00132480"/>
</dbReference>
<evidence type="ECO:0000259" key="3">
    <source>
        <dbReference type="Pfam" id="PF11470"/>
    </source>
</evidence>
<dbReference type="OMA" id="ICPNSRR"/>
<dbReference type="Pfam" id="PF11470">
    <property type="entry name" value="TUG-UBL1"/>
    <property type="match status" value="1"/>
</dbReference>
<feature type="coiled-coil region" evidence="1">
    <location>
        <begin position="179"/>
        <end position="231"/>
    </location>
</feature>
<evidence type="ECO:0000313" key="5">
    <source>
        <dbReference type="WBParaSite" id="HCON_00132480-00001"/>
    </source>
</evidence>
<dbReference type="GO" id="GO:0012506">
    <property type="term" value="C:vesicle membrane"/>
    <property type="evidence" value="ECO:0007669"/>
    <property type="project" value="TreeGrafter"/>
</dbReference>
<protein>
    <submittedName>
        <fullName evidence="5">Protein B0024.10</fullName>
    </submittedName>
</protein>
<keyword evidence="4" id="KW-1185">Reference proteome</keyword>
<dbReference type="CDD" id="cd16105">
    <property type="entry name" value="Ubl_ASPSCR1_like"/>
    <property type="match status" value="1"/>
</dbReference>
<dbReference type="InterPro" id="IPR029071">
    <property type="entry name" value="Ubiquitin-like_domsf"/>
</dbReference>
<dbReference type="GO" id="GO:0042593">
    <property type="term" value="P:glucose homeostasis"/>
    <property type="evidence" value="ECO:0007669"/>
    <property type="project" value="TreeGrafter"/>
</dbReference>
<keyword evidence="1" id="KW-0175">Coiled coil</keyword>
<dbReference type="InterPro" id="IPR021569">
    <property type="entry name" value="TUG-UBL1"/>
</dbReference>
<dbReference type="Proteomes" id="UP000025227">
    <property type="component" value="Unplaced"/>
</dbReference>
<dbReference type="CDD" id="cd17075">
    <property type="entry name" value="UBX1_UBXN9"/>
    <property type="match status" value="1"/>
</dbReference>
<evidence type="ECO:0000256" key="2">
    <source>
        <dbReference type="SAM" id="MobiDB-lite"/>
    </source>
</evidence>
<feature type="region of interest" description="Disordered" evidence="2">
    <location>
        <begin position="547"/>
        <end position="581"/>
    </location>
</feature>
<reference evidence="5" key="1">
    <citation type="submission" date="2020-12" db="UniProtKB">
        <authorList>
            <consortium name="WormBaseParasite"/>
        </authorList>
    </citation>
    <scope>IDENTIFICATION</scope>
    <source>
        <strain evidence="5">MHco3</strain>
    </source>
</reference>
<sequence>MSSVTVLCPNAKRCPVRVTPSMLMKQVLEEACLKNGFDADEYKLLNQNRHIDLALPFRLSGLPNNATLEMVKATKNVSNSLVTIALQLPSGSRMEGAFPISSSLFEMLAFFSQSANEDLTATDDSSTPTCSYMNRQYTGPVELQSTTFSSIGISTGKCLIRYQRVPLSKEQQNEIAARIANDAAEKKALLANYERMKAENENRAQLEAARLKRFEEELRLEEERKKSADAMAVVEELVDTNNQFSQSINPGFSRDILQDPPRNQTGWSFDAPVFSTMSSSPSVPDNRLSNLSRLLQQVDTSLSRPQSEHDRLTDILAQEGRVPLSRIAIEATRSEESEEAPPVSSPASSTPPCERQPVVFQRRMKFEWNDMEAGLSDDFFEVSVDDVKARQKELREEVRLSTQRALISTQYVKQKNRERKLTAYRHTVIRIPLGNERMIQAQFLSAEPVARLFEWIRSIISRDIPFSIKLALIYNIEESQSMNFVDAELAPKSTVVVRFRDSMSFESLLLKDKLQECSQDEADRLSSIWLSVNSMFKPYTAVIEEEERITKRPGGTRDSTNSEYAPPPEKTSSAPRWLRRN</sequence>
<dbReference type="SUPFAM" id="SSF54236">
    <property type="entry name" value="Ubiquitin-like"/>
    <property type="match status" value="2"/>
</dbReference>
<name>A0A7I4YQS0_HAECO</name>
<proteinExistence type="predicted"/>
<dbReference type="GO" id="GO:0006886">
    <property type="term" value="P:intracellular protein transport"/>
    <property type="evidence" value="ECO:0007669"/>
    <property type="project" value="TreeGrafter"/>
</dbReference>
<dbReference type="AlphaFoldDB" id="A0A7I4YQS0"/>
<evidence type="ECO:0000256" key="1">
    <source>
        <dbReference type="SAM" id="Coils"/>
    </source>
</evidence>
<dbReference type="GO" id="GO:0005634">
    <property type="term" value="C:nucleus"/>
    <property type="evidence" value="ECO:0007669"/>
    <property type="project" value="TreeGrafter"/>
</dbReference>
<dbReference type="PANTHER" id="PTHR46467">
    <property type="entry name" value="TETHER CONTAINING UBX DOMAIN FOR GLUT4"/>
    <property type="match status" value="1"/>
</dbReference>
<dbReference type="GO" id="GO:0005737">
    <property type="term" value="C:cytoplasm"/>
    <property type="evidence" value="ECO:0007669"/>
    <property type="project" value="TreeGrafter"/>
</dbReference>
<feature type="region of interest" description="Disordered" evidence="2">
    <location>
        <begin position="331"/>
        <end position="354"/>
    </location>
</feature>
<accession>A0A7I4YQS0</accession>
<dbReference type="Gene3D" id="3.10.20.90">
    <property type="entry name" value="Phosphatidylinositol 3-kinase Catalytic Subunit, Chain A, domain 1"/>
    <property type="match status" value="1"/>
</dbReference>
<feature type="compositionally biased region" description="Low complexity" evidence="2">
    <location>
        <begin position="340"/>
        <end position="352"/>
    </location>
</feature>